<evidence type="ECO:0000256" key="2">
    <source>
        <dbReference type="SAM" id="MobiDB-lite"/>
    </source>
</evidence>
<dbReference type="GO" id="GO:0005096">
    <property type="term" value="F:GTPase activator activity"/>
    <property type="evidence" value="ECO:0007669"/>
    <property type="project" value="UniProtKB-KW"/>
</dbReference>
<dbReference type="InterPro" id="IPR008936">
    <property type="entry name" value="Rho_GTPase_activation_prot"/>
</dbReference>
<dbReference type="RefSeq" id="XP_024325343.1">
    <property type="nucleotide sequence ID" value="XM_024466646.1"/>
</dbReference>
<dbReference type="VEuPathDB" id="FungiDB:GMDG_04598"/>
<dbReference type="PROSITE" id="PS50238">
    <property type="entry name" value="RHOGAP"/>
    <property type="match status" value="1"/>
</dbReference>
<sequence length="389" mass="42676">MSSGHSAQSGQQPYSQPQPKTLRHFPLTHQSAPVPPAASPPTKRDLKSWWKGFKSQKNHETQEQPAGIFGVPLRQSITYANVAISLVDAEGNSYIYGYVPIVVAKCGVYLKEKATNVEGIFRMSGSEKRIKELRAIFNAPDRYGKGLDWDGYTVHDAANVLRRYLNQLPEPIVPLDLYDRFRAPLRSVMGQEVVSPEDTNGKIQTYQQLITELPPLNRQLLLYILDLLAVFSSKSDENRMDSANLAAIFQPGMLSHPQHDMAPEEYHLNQNVLVFLIENQDHFLIGMRGTAADEKTVQDVQKGGTPPPATPTSITKKSGISRSLSNASAGGDNPRHPGGVRRNVSVNSGHSRRSNGAPASPGLRPLTQTLVENGGSVPTSIKEVKNAES</sequence>
<dbReference type="InterPro" id="IPR000198">
    <property type="entry name" value="RhoGAP_dom"/>
</dbReference>
<dbReference type="Gene3D" id="1.10.555.10">
    <property type="entry name" value="Rho GTPase activation protein"/>
    <property type="match status" value="1"/>
</dbReference>
<feature type="compositionally biased region" description="Low complexity" evidence="2">
    <location>
        <begin position="1"/>
        <end position="19"/>
    </location>
</feature>
<dbReference type="OrthoDB" id="3196451at2759"/>
<evidence type="ECO:0000259" key="3">
    <source>
        <dbReference type="PROSITE" id="PS50238"/>
    </source>
</evidence>
<reference evidence="4" key="1">
    <citation type="submission" date="2016-03" db="EMBL/GenBank/DDBJ databases">
        <title>Updated assembly of Pseudogymnoascus destructans, the fungus causing white-nose syndrome of bats.</title>
        <authorList>
            <person name="Palmer J.M."/>
            <person name="Drees K.P."/>
            <person name="Foster J.T."/>
            <person name="Lindner D.L."/>
        </authorList>
    </citation>
    <scope>NUCLEOTIDE SEQUENCE [LARGE SCALE GENOMIC DNA]</scope>
    <source>
        <strain evidence="4">20631-21</strain>
    </source>
</reference>
<feature type="domain" description="Rho-GAP" evidence="3">
    <location>
        <begin position="84"/>
        <end position="284"/>
    </location>
</feature>
<proteinExistence type="predicted"/>
<feature type="region of interest" description="Disordered" evidence="2">
    <location>
        <begin position="1"/>
        <end position="45"/>
    </location>
</feature>
<feature type="region of interest" description="Disordered" evidence="2">
    <location>
        <begin position="296"/>
        <end position="389"/>
    </location>
</feature>
<dbReference type="SUPFAM" id="SSF48350">
    <property type="entry name" value="GTPase activation domain, GAP"/>
    <property type="match status" value="1"/>
</dbReference>
<dbReference type="Proteomes" id="UP000077154">
    <property type="component" value="Unassembled WGS sequence"/>
</dbReference>
<dbReference type="Pfam" id="PF00620">
    <property type="entry name" value="RhoGAP"/>
    <property type="match status" value="1"/>
</dbReference>
<organism evidence="4">
    <name type="scientific">Pseudogymnoascus destructans</name>
    <dbReference type="NCBI Taxonomy" id="655981"/>
    <lineage>
        <taxon>Eukaryota</taxon>
        <taxon>Fungi</taxon>
        <taxon>Dikarya</taxon>
        <taxon>Ascomycota</taxon>
        <taxon>Pezizomycotina</taxon>
        <taxon>Leotiomycetes</taxon>
        <taxon>Thelebolales</taxon>
        <taxon>Thelebolaceae</taxon>
        <taxon>Pseudogymnoascus</taxon>
    </lineage>
</organism>
<dbReference type="AlphaFoldDB" id="A0A177AFN3"/>
<accession>A0A177AFN3</accession>
<dbReference type="CDD" id="cd04396">
    <property type="entry name" value="RhoGAP_fSAC7_BAG7"/>
    <property type="match status" value="1"/>
</dbReference>
<dbReference type="GO" id="GO:0005938">
    <property type="term" value="C:cell cortex"/>
    <property type="evidence" value="ECO:0007669"/>
    <property type="project" value="TreeGrafter"/>
</dbReference>
<name>A0A177AFN3_9PEZI</name>
<dbReference type="PANTHER" id="PTHR15228:SF25">
    <property type="entry name" value="F-BAR DOMAIN-CONTAINING PROTEIN"/>
    <property type="match status" value="1"/>
</dbReference>
<evidence type="ECO:0000313" key="4">
    <source>
        <dbReference type="EMBL" id="OAF60061.1"/>
    </source>
</evidence>
<feature type="compositionally biased region" description="Polar residues" evidence="2">
    <location>
        <begin position="311"/>
        <end position="328"/>
    </location>
</feature>
<gene>
    <name evidence="4" type="ORF">VC83_02997</name>
</gene>
<evidence type="ECO:0000256" key="1">
    <source>
        <dbReference type="ARBA" id="ARBA00022468"/>
    </source>
</evidence>
<dbReference type="eggNOG" id="KOG2710">
    <property type="taxonomic scope" value="Eukaryota"/>
</dbReference>
<feature type="compositionally biased region" description="Polar residues" evidence="2">
    <location>
        <begin position="366"/>
        <end position="379"/>
    </location>
</feature>
<dbReference type="SMART" id="SM00324">
    <property type="entry name" value="RhoGAP"/>
    <property type="match status" value="1"/>
</dbReference>
<dbReference type="GO" id="GO:0007165">
    <property type="term" value="P:signal transduction"/>
    <property type="evidence" value="ECO:0007669"/>
    <property type="project" value="InterPro"/>
</dbReference>
<dbReference type="PANTHER" id="PTHR15228">
    <property type="entry name" value="SPERMATHECAL PHYSIOLOGY VARIANT"/>
    <property type="match status" value="1"/>
</dbReference>
<keyword evidence="1" id="KW-0343">GTPase activation</keyword>
<protein>
    <recommendedName>
        <fullName evidence="3">Rho-GAP domain-containing protein</fullName>
    </recommendedName>
</protein>
<dbReference type="InterPro" id="IPR051025">
    <property type="entry name" value="RhoGAP"/>
</dbReference>
<dbReference type="EMBL" id="KV441392">
    <property type="protein sequence ID" value="OAF60061.1"/>
    <property type="molecule type" value="Genomic_DNA"/>
</dbReference>
<dbReference type="GO" id="GO:0060237">
    <property type="term" value="P:regulation of fungal-type cell wall organization"/>
    <property type="evidence" value="ECO:0007669"/>
    <property type="project" value="TreeGrafter"/>
</dbReference>
<dbReference type="GeneID" id="36286074"/>